<organism evidence="1 2">
    <name type="scientific">Pleurodeles waltl</name>
    <name type="common">Iberian ribbed newt</name>
    <dbReference type="NCBI Taxonomy" id="8319"/>
    <lineage>
        <taxon>Eukaryota</taxon>
        <taxon>Metazoa</taxon>
        <taxon>Chordata</taxon>
        <taxon>Craniata</taxon>
        <taxon>Vertebrata</taxon>
        <taxon>Euteleostomi</taxon>
        <taxon>Amphibia</taxon>
        <taxon>Batrachia</taxon>
        <taxon>Caudata</taxon>
        <taxon>Salamandroidea</taxon>
        <taxon>Salamandridae</taxon>
        <taxon>Pleurodelinae</taxon>
        <taxon>Pleurodeles</taxon>
    </lineage>
</organism>
<reference evidence="1" key="1">
    <citation type="journal article" date="2022" name="bioRxiv">
        <title>Sequencing and chromosome-scale assembly of the giantPleurodeles waltlgenome.</title>
        <authorList>
            <person name="Brown T."/>
            <person name="Elewa A."/>
            <person name="Iarovenko S."/>
            <person name="Subramanian E."/>
            <person name="Araus A.J."/>
            <person name="Petzold A."/>
            <person name="Susuki M."/>
            <person name="Suzuki K.-i.T."/>
            <person name="Hayashi T."/>
            <person name="Toyoda A."/>
            <person name="Oliveira C."/>
            <person name="Osipova E."/>
            <person name="Leigh N.D."/>
            <person name="Simon A."/>
            <person name="Yun M.H."/>
        </authorList>
    </citation>
    <scope>NUCLEOTIDE SEQUENCE</scope>
    <source>
        <strain evidence="1">20211129_DDA</strain>
        <tissue evidence="1">Liver</tissue>
    </source>
</reference>
<dbReference type="AlphaFoldDB" id="A0AAV7WRT9"/>
<evidence type="ECO:0000313" key="2">
    <source>
        <dbReference type="Proteomes" id="UP001066276"/>
    </source>
</evidence>
<accession>A0AAV7WRT9</accession>
<gene>
    <name evidence="1" type="ORF">NDU88_002262</name>
</gene>
<keyword evidence="2" id="KW-1185">Reference proteome</keyword>
<dbReference type="Proteomes" id="UP001066276">
    <property type="component" value="Chromosome 1_1"/>
</dbReference>
<sequence length="107" mass="11824">MALEDAWGKGGGSRPLTELSLRTIMAAIQDLNGSLDPKLDAVIVDATLLHAGLKKVAEEVTTAEIDITHLQSTSKRLEDQAARSRGDLQYEKTIIRFFLDFTLKVQR</sequence>
<comment type="caution">
    <text evidence="1">The sequence shown here is derived from an EMBL/GenBank/DDBJ whole genome shotgun (WGS) entry which is preliminary data.</text>
</comment>
<dbReference type="EMBL" id="JANPWB010000001">
    <property type="protein sequence ID" value="KAJ1214644.1"/>
    <property type="molecule type" value="Genomic_DNA"/>
</dbReference>
<name>A0AAV7WRT9_PLEWA</name>
<protein>
    <submittedName>
        <fullName evidence="1">Uncharacterized protein</fullName>
    </submittedName>
</protein>
<evidence type="ECO:0000313" key="1">
    <source>
        <dbReference type="EMBL" id="KAJ1214644.1"/>
    </source>
</evidence>
<proteinExistence type="predicted"/>